<feature type="domain" description="RING-type" evidence="5">
    <location>
        <begin position="532"/>
        <end position="571"/>
    </location>
</feature>
<dbReference type="GO" id="GO:0016567">
    <property type="term" value="P:protein ubiquitination"/>
    <property type="evidence" value="ECO:0007669"/>
    <property type="project" value="TreeGrafter"/>
</dbReference>
<dbReference type="PANTHER" id="PTHR13459">
    <property type="entry name" value="E3 UBIQUITIN-PROTEIN LIGASE RNF220 ISOFORM X1"/>
    <property type="match status" value="1"/>
</dbReference>
<feature type="region of interest" description="Disordered" evidence="4">
    <location>
        <begin position="145"/>
        <end position="206"/>
    </location>
</feature>
<dbReference type="AlphaFoldDB" id="A0A6P9A3S3"/>
<keyword evidence="1 3" id="KW-0479">Metal-binding</keyword>
<keyword evidence="1 3" id="KW-0863">Zinc-finger</keyword>
<dbReference type="RefSeq" id="XP_034252114.1">
    <property type="nucleotide sequence ID" value="XM_034396223.1"/>
</dbReference>
<evidence type="ECO:0000256" key="2">
    <source>
        <dbReference type="ARBA" id="ARBA00022833"/>
    </source>
</evidence>
<evidence type="ECO:0000259" key="5">
    <source>
        <dbReference type="PROSITE" id="PS50089"/>
    </source>
</evidence>
<dbReference type="GO" id="GO:0061630">
    <property type="term" value="F:ubiquitin protein ligase activity"/>
    <property type="evidence" value="ECO:0007669"/>
    <property type="project" value="TreeGrafter"/>
</dbReference>
<dbReference type="InterPro" id="IPR013083">
    <property type="entry name" value="Znf_RING/FYVE/PHD"/>
</dbReference>
<evidence type="ECO:0000313" key="7">
    <source>
        <dbReference type="RefSeq" id="XP_034252114.1"/>
    </source>
</evidence>
<reference evidence="7 8" key="1">
    <citation type="submission" date="2025-04" db="UniProtKB">
        <authorList>
            <consortium name="RefSeq"/>
        </authorList>
    </citation>
    <scope>IDENTIFICATION</scope>
    <source>
        <tissue evidence="7 8">Total insect</tissue>
    </source>
</reference>
<accession>A0A6P9A3S3</accession>
<dbReference type="OrthoDB" id="6270329at2759"/>
<dbReference type="GO" id="GO:0008270">
    <property type="term" value="F:zinc ion binding"/>
    <property type="evidence" value="ECO:0007669"/>
    <property type="project" value="UniProtKB-KW"/>
</dbReference>
<dbReference type="RefSeq" id="XP_034252116.1">
    <property type="nucleotide sequence ID" value="XM_034396225.1"/>
</dbReference>
<dbReference type="RefSeq" id="XP_034252115.1">
    <property type="nucleotide sequence ID" value="XM_034396224.1"/>
</dbReference>
<dbReference type="SUPFAM" id="SSF57850">
    <property type="entry name" value="RING/U-box"/>
    <property type="match status" value="1"/>
</dbReference>
<organism evidence="8">
    <name type="scientific">Thrips palmi</name>
    <name type="common">Melon thrips</name>
    <dbReference type="NCBI Taxonomy" id="161013"/>
    <lineage>
        <taxon>Eukaryota</taxon>
        <taxon>Metazoa</taxon>
        <taxon>Ecdysozoa</taxon>
        <taxon>Arthropoda</taxon>
        <taxon>Hexapoda</taxon>
        <taxon>Insecta</taxon>
        <taxon>Pterygota</taxon>
        <taxon>Neoptera</taxon>
        <taxon>Paraneoptera</taxon>
        <taxon>Thysanoptera</taxon>
        <taxon>Terebrantia</taxon>
        <taxon>Thripoidea</taxon>
        <taxon>Thripidae</taxon>
        <taxon>Thrips</taxon>
    </lineage>
</organism>
<feature type="compositionally biased region" description="Low complexity" evidence="4">
    <location>
        <begin position="152"/>
        <end position="165"/>
    </location>
</feature>
<protein>
    <submittedName>
        <fullName evidence="7 8">E3 ubiquitin-protein ligase Rnf220-like isoform X1</fullName>
    </submittedName>
</protein>
<feature type="compositionally biased region" description="Basic and acidic residues" evidence="4">
    <location>
        <begin position="476"/>
        <end position="491"/>
    </location>
</feature>
<name>A0A6P9A3S3_THRPL</name>
<evidence type="ECO:0000256" key="1">
    <source>
        <dbReference type="ARBA" id="ARBA00022771"/>
    </source>
</evidence>
<dbReference type="PROSITE" id="PS50089">
    <property type="entry name" value="ZF_RING_2"/>
    <property type="match status" value="1"/>
</dbReference>
<dbReference type="GeneID" id="117651823"/>
<dbReference type="KEGG" id="tpal:117651823"/>
<gene>
    <name evidence="7 8 9" type="primary">LOC117651823</name>
</gene>
<evidence type="ECO:0000256" key="3">
    <source>
        <dbReference type="PROSITE-ProRule" id="PRU00175"/>
    </source>
</evidence>
<feature type="compositionally biased region" description="Basic and acidic residues" evidence="4">
    <location>
        <begin position="170"/>
        <end position="186"/>
    </location>
</feature>
<dbReference type="InterPro" id="IPR001841">
    <property type="entry name" value="Znf_RING"/>
</dbReference>
<evidence type="ECO:0000313" key="8">
    <source>
        <dbReference type="RefSeq" id="XP_034252115.1"/>
    </source>
</evidence>
<dbReference type="Pfam" id="PF15926">
    <property type="entry name" value="RNF220"/>
    <property type="match status" value="1"/>
</dbReference>
<keyword evidence="2" id="KW-0862">Zinc</keyword>
<sequence>MENSAYAPNPLPPPALVVFSQAGGLPEALRMQRPFNPQTPEVKDLHIPFSTSGFGLRHMDGYPGLPAHLLHHLQPQFLHPALDPRLPFGSGAFRPLASSPVHEGKGFASAFAPPSKCLKVETSNGTHETTLFSPGAAAEERNYMNGQAQQRSDSSSPASVSISPPNLHQVVKEESSDAPMSEDRDGTATPGSVSEGTERSTPEEGRGFRSEYLLRCLDASLRRRKKLVQDPACCPVCGVTVRAGELESHFLQELDRLFKMSPAGRARRSHGPPHGPGPANTAPARPGNIGSTADGTAEGRWETYQRIKANRTSRLRIKNRKRKADEATCPVCNERFQGSVEELNLHVEHCLRKNGGVDEDENVDVEGDSETFEEYEWAGQKRIRASTLLQGGYAGAGMVTSSSRGGAEEDDSELVVDGDETATYGPSQYSEADVVPPSSEEPERDALREAVLSPDGRATPATPRTAGDVASSSTADDLKDDAKDKDGDEHMTPPAEGGAEGSAANPTLEALKRRIRELELESKAATVDKLKCLICMERYKKPAISICCWHVHCEQCWLHTLGAKKLCPQCNMITSPTDLRRIYL</sequence>
<feature type="compositionally biased region" description="Low complexity" evidence="4">
    <location>
        <begin position="495"/>
        <end position="504"/>
    </location>
</feature>
<dbReference type="CDD" id="cd16563">
    <property type="entry name" value="RING-HC_RNF220"/>
    <property type="match status" value="1"/>
</dbReference>
<dbReference type="PANTHER" id="PTHR13459:SF1">
    <property type="entry name" value="E3 UBIQUITIN-PROTEIN LIGASE RNF220 ISOFORM X1"/>
    <property type="match status" value="1"/>
</dbReference>
<dbReference type="InterPro" id="IPR040178">
    <property type="entry name" value="RNF220_RING"/>
</dbReference>
<feature type="region of interest" description="Disordered" evidence="4">
    <location>
        <begin position="419"/>
        <end position="507"/>
    </location>
</feature>
<dbReference type="Gene3D" id="3.30.160.60">
    <property type="entry name" value="Classic Zinc Finger"/>
    <property type="match status" value="1"/>
</dbReference>
<dbReference type="InterPro" id="IPR031824">
    <property type="entry name" value="RNF220_mid"/>
</dbReference>
<feature type="region of interest" description="Disordered" evidence="4">
    <location>
        <begin position="263"/>
        <end position="299"/>
    </location>
</feature>
<evidence type="ECO:0000256" key="4">
    <source>
        <dbReference type="SAM" id="MobiDB-lite"/>
    </source>
</evidence>
<dbReference type="Pfam" id="PF13923">
    <property type="entry name" value="zf-C3HC4_2"/>
    <property type="match status" value="1"/>
</dbReference>
<dbReference type="Proteomes" id="UP000515158">
    <property type="component" value="Unplaced"/>
</dbReference>
<proteinExistence type="predicted"/>
<dbReference type="InterPro" id="IPR052443">
    <property type="entry name" value="E3_ubiq-ligase_RNF220-like"/>
</dbReference>
<evidence type="ECO:0000313" key="6">
    <source>
        <dbReference type="Proteomes" id="UP000515158"/>
    </source>
</evidence>
<evidence type="ECO:0000313" key="9">
    <source>
        <dbReference type="RefSeq" id="XP_034252116.1"/>
    </source>
</evidence>
<feature type="compositionally biased region" description="Basic and acidic residues" evidence="4">
    <location>
        <begin position="196"/>
        <end position="206"/>
    </location>
</feature>
<keyword evidence="6" id="KW-1185">Reference proteome</keyword>
<dbReference type="Gene3D" id="3.30.40.10">
    <property type="entry name" value="Zinc/RING finger domain, C3HC4 (zinc finger)"/>
    <property type="match status" value="1"/>
</dbReference>